<dbReference type="FunFam" id="3.40.30.10:FF:000035">
    <property type="entry name" value="hematopoietic prostaglandin D synthase"/>
    <property type="match status" value="1"/>
</dbReference>
<dbReference type="SUPFAM" id="SSF52833">
    <property type="entry name" value="Thioredoxin-like"/>
    <property type="match status" value="1"/>
</dbReference>
<dbReference type="PANTHER" id="PTHR11571">
    <property type="entry name" value="GLUTATHIONE S-TRANSFERASE"/>
    <property type="match status" value="1"/>
</dbReference>
<keyword evidence="8" id="KW-1185">Reference proteome</keyword>
<dbReference type="AlphaFoldDB" id="A0AAE1K8T3"/>
<evidence type="ECO:0000259" key="6">
    <source>
        <dbReference type="PROSITE" id="PS50405"/>
    </source>
</evidence>
<evidence type="ECO:0000259" key="5">
    <source>
        <dbReference type="PROSITE" id="PS50404"/>
    </source>
</evidence>
<evidence type="ECO:0000256" key="3">
    <source>
        <dbReference type="ARBA" id="ARBA00038317"/>
    </source>
</evidence>
<accession>A0AAE1K8T3</accession>
<dbReference type="Proteomes" id="UP001286313">
    <property type="component" value="Unassembled WGS sequence"/>
</dbReference>
<dbReference type="EMBL" id="JAWQEG010003279">
    <property type="protein sequence ID" value="KAK3867067.1"/>
    <property type="molecule type" value="Genomic_DNA"/>
</dbReference>
<dbReference type="SFLD" id="SFLDG01205">
    <property type="entry name" value="AMPS.1"/>
    <property type="match status" value="1"/>
</dbReference>
<evidence type="ECO:0000256" key="4">
    <source>
        <dbReference type="ARBA" id="ARBA00047960"/>
    </source>
</evidence>
<dbReference type="InterPro" id="IPR004046">
    <property type="entry name" value="GST_C"/>
</dbReference>
<dbReference type="CDD" id="cd03192">
    <property type="entry name" value="GST_C_Sigma_like"/>
    <property type="match status" value="1"/>
</dbReference>
<dbReference type="PROSITE" id="PS50405">
    <property type="entry name" value="GST_CTER"/>
    <property type="match status" value="1"/>
</dbReference>
<proteinExistence type="inferred from homology"/>
<feature type="domain" description="GST C-terminal" evidence="6">
    <location>
        <begin position="139"/>
        <end position="262"/>
    </location>
</feature>
<organism evidence="7 8">
    <name type="scientific">Petrolisthes cinctipes</name>
    <name type="common">Flat porcelain crab</name>
    <dbReference type="NCBI Taxonomy" id="88211"/>
    <lineage>
        <taxon>Eukaryota</taxon>
        <taxon>Metazoa</taxon>
        <taxon>Ecdysozoa</taxon>
        <taxon>Arthropoda</taxon>
        <taxon>Crustacea</taxon>
        <taxon>Multicrustacea</taxon>
        <taxon>Malacostraca</taxon>
        <taxon>Eumalacostraca</taxon>
        <taxon>Eucarida</taxon>
        <taxon>Decapoda</taxon>
        <taxon>Pleocyemata</taxon>
        <taxon>Anomura</taxon>
        <taxon>Galatheoidea</taxon>
        <taxon>Porcellanidae</taxon>
        <taxon>Petrolisthes</taxon>
    </lineage>
</organism>
<comment type="catalytic activity">
    <reaction evidence="4">
        <text>RX + glutathione = an S-substituted glutathione + a halide anion + H(+)</text>
        <dbReference type="Rhea" id="RHEA:16437"/>
        <dbReference type="ChEBI" id="CHEBI:15378"/>
        <dbReference type="ChEBI" id="CHEBI:16042"/>
        <dbReference type="ChEBI" id="CHEBI:17792"/>
        <dbReference type="ChEBI" id="CHEBI:57925"/>
        <dbReference type="ChEBI" id="CHEBI:90779"/>
        <dbReference type="EC" id="2.5.1.18"/>
    </reaction>
</comment>
<evidence type="ECO:0000313" key="7">
    <source>
        <dbReference type="EMBL" id="KAK3867067.1"/>
    </source>
</evidence>
<reference evidence="7" key="1">
    <citation type="submission" date="2023-10" db="EMBL/GenBank/DDBJ databases">
        <title>Genome assemblies of two species of porcelain crab, Petrolisthes cinctipes and Petrolisthes manimaculis (Anomura: Porcellanidae).</title>
        <authorList>
            <person name="Angst P."/>
        </authorList>
    </citation>
    <scope>NUCLEOTIDE SEQUENCE</scope>
    <source>
        <strain evidence="7">PB745_01</strain>
        <tissue evidence="7">Gill</tissue>
    </source>
</reference>
<dbReference type="InterPro" id="IPR010987">
    <property type="entry name" value="Glutathione-S-Trfase_C-like"/>
</dbReference>
<name>A0AAE1K8T3_PETCI</name>
<dbReference type="GO" id="GO:0004602">
    <property type="term" value="F:glutathione peroxidase activity"/>
    <property type="evidence" value="ECO:0007669"/>
    <property type="project" value="UniProtKB-ARBA"/>
</dbReference>
<dbReference type="InterPro" id="IPR004045">
    <property type="entry name" value="Glutathione_S-Trfase_N"/>
</dbReference>
<protein>
    <recommendedName>
        <fullName evidence="1">glutathione transferase</fullName>
        <ecNumber evidence="1">2.5.1.18</ecNumber>
    </recommendedName>
</protein>
<dbReference type="Pfam" id="PF14497">
    <property type="entry name" value="GST_C_3"/>
    <property type="match status" value="1"/>
</dbReference>
<dbReference type="Gene3D" id="3.40.30.10">
    <property type="entry name" value="Glutaredoxin"/>
    <property type="match status" value="1"/>
</dbReference>
<dbReference type="Pfam" id="PF02798">
    <property type="entry name" value="GST_N"/>
    <property type="match status" value="1"/>
</dbReference>
<dbReference type="GO" id="GO:0006749">
    <property type="term" value="P:glutathione metabolic process"/>
    <property type="evidence" value="ECO:0007669"/>
    <property type="project" value="TreeGrafter"/>
</dbReference>
<dbReference type="SFLD" id="SFLDG00363">
    <property type="entry name" value="AMPS_(cytGST):_Alpha-__Mu-__Pi"/>
    <property type="match status" value="1"/>
</dbReference>
<dbReference type="Gene3D" id="1.20.1050.10">
    <property type="match status" value="1"/>
</dbReference>
<dbReference type="InterPro" id="IPR050213">
    <property type="entry name" value="GST_superfamily"/>
</dbReference>
<dbReference type="CDD" id="cd03039">
    <property type="entry name" value="GST_N_Sigma_like"/>
    <property type="match status" value="1"/>
</dbReference>
<keyword evidence="2" id="KW-0808">Transferase</keyword>
<feature type="domain" description="GST N-terminal" evidence="5">
    <location>
        <begin position="59"/>
        <end position="137"/>
    </location>
</feature>
<evidence type="ECO:0000256" key="2">
    <source>
        <dbReference type="ARBA" id="ARBA00022679"/>
    </source>
</evidence>
<evidence type="ECO:0000313" key="8">
    <source>
        <dbReference type="Proteomes" id="UP001286313"/>
    </source>
</evidence>
<evidence type="ECO:0000256" key="1">
    <source>
        <dbReference type="ARBA" id="ARBA00012452"/>
    </source>
</evidence>
<dbReference type="SFLD" id="SFLDS00019">
    <property type="entry name" value="Glutathione_Transferase_(cytos"/>
    <property type="match status" value="1"/>
</dbReference>
<comment type="similarity">
    <text evidence="3">Belongs to the GST superfamily. Sigma family.</text>
</comment>
<dbReference type="EC" id="2.5.1.18" evidence="1"/>
<sequence length="262" mass="30089">MCWLAQIALCIRVNSVRDSLLPTFIMEGRRGEGNVEGEVWKKEGQMKTWNKQGAGVRMVQYRLVYFNLRGRGEPVRWVLTAADQQFEDVRYNKETEWPFKKQEMPYGKVPVLYVDDKPLCQSVAICRYLGHAHGMVVEDPWEIALGDEVADAVHDLLPLAAQIVYAKVANDTEKAKMLATEFYTSTLPPVMRELDRRLEGKEWFCGKKMTWVDVFTACYLSQLSAHHEGSLEAVPNLKALVDKVVKLPQIEKWIKERPDTPM</sequence>
<comment type="caution">
    <text evidence="7">The sequence shown here is derived from an EMBL/GenBank/DDBJ whole genome shotgun (WGS) entry which is preliminary data.</text>
</comment>
<dbReference type="SUPFAM" id="SSF47616">
    <property type="entry name" value="GST C-terminal domain-like"/>
    <property type="match status" value="1"/>
</dbReference>
<dbReference type="PANTHER" id="PTHR11571:SF224">
    <property type="entry name" value="HEMATOPOIETIC PROSTAGLANDIN D SYNTHASE"/>
    <property type="match status" value="1"/>
</dbReference>
<dbReference type="InterPro" id="IPR036282">
    <property type="entry name" value="Glutathione-S-Trfase_C_sf"/>
</dbReference>
<gene>
    <name evidence="7" type="ORF">Pcinc_027430</name>
</gene>
<dbReference type="InterPro" id="IPR036249">
    <property type="entry name" value="Thioredoxin-like_sf"/>
</dbReference>
<dbReference type="PROSITE" id="PS50404">
    <property type="entry name" value="GST_NTER"/>
    <property type="match status" value="1"/>
</dbReference>
<dbReference type="GO" id="GO:0004364">
    <property type="term" value="F:glutathione transferase activity"/>
    <property type="evidence" value="ECO:0007669"/>
    <property type="project" value="UniProtKB-EC"/>
</dbReference>
<dbReference type="InterPro" id="IPR040079">
    <property type="entry name" value="Glutathione_S-Trfase"/>
</dbReference>